<organism evidence="2 3">
    <name type="scientific">Streptomyces decoyicus</name>
    <dbReference type="NCBI Taxonomy" id="249567"/>
    <lineage>
        <taxon>Bacteria</taxon>
        <taxon>Bacillati</taxon>
        <taxon>Actinomycetota</taxon>
        <taxon>Actinomycetes</taxon>
        <taxon>Kitasatosporales</taxon>
        <taxon>Streptomycetaceae</taxon>
        <taxon>Streptomyces</taxon>
    </lineage>
</organism>
<dbReference type="Proteomes" id="UP001344251">
    <property type="component" value="Chromosome"/>
</dbReference>
<accession>A0ABZ1FSF8</accession>
<feature type="compositionally biased region" description="Basic and acidic residues" evidence="1">
    <location>
        <begin position="40"/>
        <end position="56"/>
    </location>
</feature>
<evidence type="ECO:0000313" key="3">
    <source>
        <dbReference type="Proteomes" id="UP001344251"/>
    </source>
</evidence>
<evidence type="ECO:0000313" key="2">
    <source>
        <dbReference type="EMBL" id="WSB73076.1"/>
    </source>
</evidence>
<sequence>MSEGPAELRLWFPLHHKCHADYDHRRQPLGSLALNRTGGGRRDAPAGERHPAHSEQ</sequence>
<dbReference type="EMBL" id="CP109106">
    <property type="protein sequence ID" value="WSB73076.1"/>
    <property type="molecule type" value="Genomic_DNA"/>
</dbReference>
<keyword evidence="3" id="KW-1185">Reference proteome</keyword>
<evidence type="ECO:0000256" key="1">
    <source>
        <dbReference type="SAM" id="MobiDB-lite"/>
    </source>
</evidence>
<feature type="region of interest" description="Disordered" evidence="1">
    <location>
        <begin position="25"/>
        <end position="56"/>
    </location>
</feature>
<gene>
    <name evidence="2" type="ORF">OG863_36815</name>
</gene>
<name>A0ABZ1FSF8_9ACTN</name>
<reference evidence="2 3" key="1">
    <citation type="submission" date="2022-10" db="EMBL/GenBank/DDBJ databases">
        <title>The complete genomes of actinobacterial strains from the NBC collection.</title>
        <authorList>
            <person name="Joergensen T.S."/>
            <person name="Alvarez Arevalo M."/>
            <person name="Sterndorff E.B."/>
            <person name="Faurdal D."/>
            <person name="Vuksanovic O."/>
            <person name="Mourched A.-S."/>
            <person name="Charusanti P."/>
            <person name="Shaw S."/>
            <person name="Blin K."/>
            <person name="Weber T."/>
        </authorList>
    </citation>
    <scope>NUCLEOTIDE SEQUENCE [LARGE SCALE GENOMIC DNA]</scope>
    <source>
        <strain evidence="2 3">NBC 01774</strain>
    </source>
</reference>
<proteinExistence type="predicted"/>
<protein>
    <submittedName>
        <fullName evidence="2">Uncharacterized protein</fullName>
    </submittedName>
</protein>
<dbReference type="RefSeq" id="WP_326622656.1">
    <property type="nucleotide sequence ID" value="NZ_CP109106.1"/>
</dbReference>